<comment type="subunit">
    <text evidence="6">Homodimer. The tRNA molecule binds across the dimer.</text>
</comment>
<dbReference type="SUPFAM" id="SSF55681">
    <property type="entry name" value="Class II aaRS and biotin synthetases"/>
    <property type="match status" value="1"/>
</dbReference>
<dbReference type="InterPro" id="IPR033729">
    <property type="entry name" value="SerRS_core"/>
</dbReference>
<dbReference type="PANTHER" id="PTHR11778">
    <property type="entry name" value="SERYL-TRNA SYNTHETASE"/>
    <property type="match status" value="1"/>
</dbReference>
<dbReference type="PROSITE" id="PS50862">
    <property type="entry name" value="AA_TRNA_LIGASE_II"/>
    <property type="match status" value="1"/>
</dbReference>
<keyword evidence="1 6" id="KW-0436">Ligase</keyword>
<evidence type="ECO:0000259" key="7">
    <source>
        <dbReference type="PROSITE" id="PS50862"/>
    </source>
</evidence>
<dbReference type="InterPro" id="IPR010978">
    <property type="entry name" value="tRNA-bd_arm"/>
</dbReference>
<evidence type="ECO:0000256" key="4">
    <source>
        <dbReference type="ARBA" id="ARBA00022917"/>
    </source>
</evidence>
<evidence type="ECO:0000256" key="5">
    <source>
        <dbReference type="ARBA" id="ARBA00023146"/>
    </source>
</evidence>
<sequence length="429" mass="47381">MIDLRLLREDPDRVRASQRARGEDVDLVDALLSADERRRSSSVRFDELRAEQKSLGKLIPKAAGDEKAELLKKAGELSAAVKAADAAQDEAKEETQALLRKLGNLVHPDVPVGGEEDFRVLETHGTIRDFTAEGFEPKDHLEIGELLGAIDVERGAKVSGSRFYYLTGIGALLELALVNAAIAQATAAGFTPMLTPALVRPRAMEGTGFLGQAAENVYHLEKDDYYLVGTSEVPLAAYHMDEIVDAAKLPLRYAGFSPCFRREAGTYGKDTRGIFRVHQFDKVEMFSYVAPEDAQNEHQRLLDWEKQWLTGLELPFQVIDVATGDLGASASRKFDCEAWIPTQGKYRELTSASNCDEFQARRLSVRMRENVDGKQKVSPLATLNGTLCAVPRTIVAIFENHQQADGSVRVPEVLRPYLGGREILEPVAK</sequence>
<evidence type="ECO:0000313" key="9">
    <source>
        <dbReference type="Proteomes" id="UP001210609"/>
    </source>
</evidence>
<feature type="binding site" evidence="6">
    <location>
        <position position="284"/>
    </location>
    <ligand>
        <name>L-serine</name>
        <dbReference type="ChEBI" id="CHEBI:33384"/>
    </ligand>
</feature>
<evidence type="ECO:0000256" key="6">
    <source>
        <dbReference type="HAMAP-Rule" id="MF_00176"/>
    </source>
</evidence>
<dbReference type="InterPro" id="IPR015866">
    <property type="entry name" value="Ser-tRNA-synth_1_N"/>
</dbReference>
<dbReference type="PRINTS" id="PR00981">
    <property type="entry name" value="TRNASYNTHSER"/>
</dbReference>
<keyword evidence="2 6" id="KW-0547">Nucleotide-binding</keyword>
<dbReference type="EMBL" id="CP114202">
    <property type="protein sequence ID" value="WAT97811.1"/>
    <property type="molecule type" value="Genomic_DNA"/>
</dbReference>
<feature type="binding site" evidence="6">
    <location>
        <position position="386"/>
    </location>
    <ligand>
        <name>L-serine</name>
        <dbReference type="ChEBI" id="CHEBI:33384"/>
    </ligand>
</feature>
<dbReference type="SUPFAM" id="SSF46589">
    <property type="entry name" value="tRNA-binding arm"/>
    <property type="match status" value="1"/>
</dbReference>
<keyword evidence="4 6" id="KW-0648">Protein biosynthesis</keyword>
<gene>
    <name evidence="6 8" type="primary">serS</name>
    <name evidence="8" type="ORF">STRLI_003794</name>
</gene>
<organism evidence="8 9">
    <name type="scientific">Streptomyces nigrescens</name>
    <dbReference type="NCBI Taxonomy" id="1920"/>
    <lineage>
        <taxon>Bacteria</taxon>
        <taxon>Bacillati</taxon>
        <taxon>Actinomycetota</taxon>
        <taxon>Actinomycetes</taxon>
        <taxon>Kitasatosporales</taxon>
        <taxon>Streptomycetaceae</taxon>
        <taxon>Streptomyces</taxon>
    </lineage>
</organism>
<feature type="binding site" evidence="6">
    <location>
        <begin position="230"/>
        <end position="232"/>
    </location>
    <ligand>
        <name>L-serine</name>
        <dbReference type="ChEBI" id="CHEBI:33384"/>
    </ligand>
</feature>
<dbReference type="Gene3D" id="3.30.930.10">
    <property type="entry name" value="Bira Bifunctional Protein, Domain 2"/>
    <property type="match status" value="1"/>
</dbReference>
<proteinExistence type="inferred from homology"/>
<dbReference type="HAMAP" id="MF_00176">
    <property type="entry name" value="Ser_tRNA_synth_type1"/>
    <property type="match status" value="1"/>
</dbReference>
<protein>
    <recommendedName>
        <fullName evidence="6">Serine--tRNA ligase</fullName>
        <ecNumber evidence="6">6.1.1.11</ecNumber>
    </recommendedName>
    <alternativeName>
        <fullName evidence="6">Seryl-tRNA synthetase</fullName>
        <shortName evidence="6">SerRS</shortName>
    </alternativeName>
    <alternativeName>
        <fullName evidence="6">Seryl-tRNA(Ser/Sec) synthetase</fullName>
    </alternativeName>
</protein>
<dbReference type="InterPro" id="IPR002314">
    <property type="entry name" value="aa-tRNA-synt_IIb"/>
</dbReference>
<accession>A0ABY7IGB1</accession>
<reference evidence="8 9" key="1">
    <citation type="submission" date="2022-12" db="EMBL/GenBank/DDBJ databases">
        <authorList>
            <person name="Ruckert C."/>
            <person name="Busche T."/>
            <person name="Kalinowski J."/>
            <person name="Wittmann C."/>
        </authorList>
    </citation>
    <scope>NUCLEOTIDE SEQUENCE [LARGE SCALE GENOMIC DNA]</scope>
    <source>
        <strain evidence="8 9">DSM 40555</strain>
    </source>
</reference>
<name>A0ABY7IGB1_STRNI</name>
<feature type="binding site" evidence="6">
    <location>
        <position position="277"/>
    </location>
    <ligand>
        <name>ATP</name>
        <dbReference type="ChEBI" id="CHEBI:30616"/>
    </ligand>
</feature>
<dbReference type="InterPro" id="IPR006195">
    <property type="entry name" value="aa-tRNA-synth_II"/>
</dbReference>
<evidence type="ECO:0000256" key="2">
    <source>
        <dbReference type="ARBA" id="ARBA00022741"/>
    </source>
</evidence>
<dbReference type="Pfam" id="PF02403">
    <property type="entry name" value="Seryl_tRNA_N"/>
    <property type="match status" value="1"/>
</dbReference>
<comment type="similarity">
    <text evidence="6">Belongs to the class-II aminoacyl-tRNA synthetase family. Type-1 seryl-tRNA synthetase subfamily.</text>
</comment>
<keyword evidence="5 6" id="KW-0030">Aminoacyl-tRNA synthetase</keyword>
<feature type="binding site" evidence="6">
    <location>
        <begin position="348"/>
        <end position="351"/>
    </location>
    <ligand>
        <name>ATP</name>
        <dbReference type="ChEBI" id="CHEBI:30616"/>
    </ligand>
</feature>
<comment type="catalytic activity">
    <reaction evidence="6">
        <text>tRNA(Sec) + L-serine + ATP = L-seryl-tRNA(Sec) + AMP + diphosphate + H(+)</text>
        <dbReference type="Rhea" id="RHEA:42580"/>
        <dbReference type="Rhea" id="RHEA-COMP:9742"/>
        <dbReference type="Rhea" id="RHEA-COMP:10128"/>
        <dbReference type="ChEBI" id="CHEBI:15378"/>
        <dbReference type="ChEBI" id="CHEBI:30616"/>
        <dbReference type="ChEBI" id="CHEBI:33019"/>
        <dbReference type="ChEBI" id="CHEBI:33384"/>
        <dbReference type="ChEBI" id="CHEBI:78442"/>
        <dbReference type="ChEBI" id="CHEBI:78533"/>
        <dbReference type="ChEBI" id="CHEBI:456215"/>
        <dbReference type="EC" id="6.1.1.11"/>
    </reaction>
</comment>
<dbReference type="NCBIfam" id="TIGR00414">
    <property type="entry name" value="serS"/>
    <property type="match status" value="1"/>
</dbReference>
<dbReference type="EC" id="6.1.1.11" evidence="6"/>
<feature type="domain" description="Aminoacyl-transfer RNA synthetases class-II family profile" evidence="7">
    <location>
        <begin position="189"/>
        <end position="411"/>
    </location>
</feature>
<comment type="function">
    <text evidence="6">Catalyzes the attachment of serine to tRNA(Ser). Is also able to aminoacylate tRNA(Sec) with serine, to form the misacylated tRNA L-seryl-tRNA(Sec), which will be further converted into selenocysteinyl-tRNA(Sec).</text>
</comment>
<evidence type="ECO:0000313" key="8">
    <source>
        <dbReference type="EMBL" id="WAT97811.1"/>
    </source>
</evidence>
<dbReference type="InterPro" id="IPR045864">
    <property type="entry name" value="aa-tRNA-synth_II/BPL/LPL"/>
</dbReference>
<dbReference type="InterPro" id="IPR002317">
    <property type="entry name" value="Ser-tRNA-ligase_type_1"/>
</dbReference>
<dbReference type="Pfam" id="PF00587">
    <property type="entry name" value="tRNA-synt_2b"/>
    <property type="match status" value="1"/>
</dbReference>
<comment type="subcellular location">
    <subcellularLocation>
        <location evidence="6">Cytoplasm</location>
    </subcellularLocation>
</comment>
<dbReference type="RefSeq" id="WP_159487300.1">
    <property type="nucleotide sequence ID" value="NZ_BLIP01000001.1"/>
</dbReference>
<dbReference type="GO" id="GO:0004828">
    <property type="term" value="F:serine-tRNA ligase activity"/>
    <property type="evidence" value="ECO:0007669"/>
    <property type="project" value="UniProtKB-EC"/>
</dbReference>
<evidence type="ECO:0000256" key="3">
    <source>
        <dbReference type="ARBA" id="ARBA00022840"/>
    </source>
</evidence>
<keyword evidence="9" id="KW-1185">Reference proteome</keyword>
<comment type="catalytic activity">
    <reaction evidence="6">
        <text>tRNA(Ser) + L-serine + ATP = L-seryl-tRNA(Ser) + AMP + diphosphate + H(+)</text>
        <dbReference type="Rhea" id="RHEA:12292"/>
        <dbReference type="Rhea" id="RHEA-COMP:9669"/>
        <dbReference type="Rhea" id="RHEA-COMP:9703"/>
        <dbReference type="ChEBI" id="CHEBI:15378"/>
        <dbReference type="ChEBI" id="CHEBI:30616"/>
        <dbReference type="ChEBI" id="CHEBI:33019"/>
        <dbReference type="ChEBI" id="CHEBI:33384"/>
        <dbReference type="ChEBI" id="CHEBI:78442"/>
        <dbReference type="ChEBI" id="CHEBI:78533"/>
        <dbReference type="ChEBI" id="CHEBI:456215"/>
        <dbReference type="EC" id="6.1.1.11"/>
    </reaction>
</comment>
<evidence type="ECO:0000256" key="1">
    <source>
        <dbReference type="ARBA" id="ARBA00022598"/>
    </source>
</evidence>
<dbReference type="CDD" id="cd00770">
    <property type="entry name" value="SerRS_core"/>
    <property type="match status" value="1"/>
</dbReference>
<dbReference type="InterPro" id="IPR042103">
    <property type="entry name" value="SerRS_1_N_sf"/>
</dbReference>
<dbReference type="PIRSF" id="PIRSF001529">
    <property type="entry name" value="Ser-tRNA-synth_IIa"/>
    <property type="match status" value="1"/>
</dbReference>
<comment type="pathway">
    <text evidence="6">Aminoacyl-tRNA biosynthesis; selenocysteinyl-tRNA(Sec) biosynthesis; L-seryl-tRNA(Sec) from L-serine and tRNA(Sec): step 1/1.</text>
</comment>
<dbReference type="Proteomes" id="UP001210609">
    <property type="component" value="Chromosome"/>
</dbReference>
<dbReference type="Gene3D" id="1.10.287.40">
    <property type="entry name" value="Serine-tRNA synthetase, tRNA binding domain"/>
    <property type="match status" value="1"/>
</dbReference>
<keyword evidence="6" id="KW-0963">Cytoplasm</keyword>
<comment type="domain">
    <text evidence="6">Consists of two distinct domains, a catalytic core and a N-terminal extension that is involved in tRNA binding.</text>
</comment>
<feature type="binding site" evidence="6">
    <location>
        <begin position="261"/>
        <end position="263"/>
    </location>
    <ligand>
        <name>ATP</name>
        <dbReference type="ChEBI" id="CHEBI:30616"/>
    </ligand>
</feature>
<keyword evidence="3 6" id="KW-0067">ATP-binding</keyword>